<dbReference type="InterPro" id="IPR000595">
    <property type="entry name" value="cNMP-bd_dom"/>
</dbReference>
<evidence type="ECO:0000259" key="13">
    <source>
        <dbReference type="PROSITE" id="PS50042"/>
    </source>
</evidence>
<evidence type="ECO:0000256" key="8">
    <source>
        <dbReference type="ARBA" id="ARBA00022840"/>
    </source>
</evidence>
<feature type="domain" description="Protein kinase" evidence="12">
    <location>
        <begin position="98"/>
        <end position="202"/>
    </location>
</feature>
<dbReference type="InterPro" id="IPR011009">
    <property type="entry name" value="Kinase-like_dom_sf"/>
</dbReference>
<keyword evidence="4" id="KW-0808">Transferase</keyword>
<evidence type="ECO:0000259" key="12">
    <source>
        <dbReference type="PROSITE" id="PS50011"/>
    </source>
</evidence>
<feature type="non-terminal residue" evidence="14">
    <location>
        <position position="202"/>
    </location>
</feature>
<dbReference type="PROSITE" id="PS00107">
    <property type="entry name" value="PROTEIN_KINASE_ATP"/>
    <property type="match status" value="1"/>
</dbReference>
<proteinExistence type="predicted"/>
<dbReference type="PROSITE" id="PS50011">
    <property type="entry name" value="PROTEIN_KINASE_DOM"/>
    <property type="match status" value="1"/>
</dbReference>
<dbReference type="InterPro" id="IPR018490">
    <property type="entry name" value="cNMP-bd_dom_sf"/>
</dbReference>
<dbReference type="PANTHER" id="PTHR24353:SF37">
    <property type="entry name" value="CAMP-DEPENDENT PROTEIN KINASE CATALYTIC SUBUNIT PRKX"/>
    <property type="match status" value="1"/>
</dbReference>
<evidence type="ECO:0000313" key="15">
    <source>
        <dbReference type="Proteomes" id="UP000654075"/>
    </source>
</evidence>
<feature type="binding site" evidence="11">
    <location>
        <position position="127"/>
    </location>
    <ligand>
        <name>ATP</name>
        <dbReference type="ChEBI" id="CHEBI:30616"/>
    </ligand>
</feature>
<protein>
    <recommendedName>
        <fullName evidence="10">cGMP-dependent protein kinase</fullName>
    </recommendedName>
</protein>
<feature type="domain" description="Cyclic nucleotide-binding" evidence="13">
    <location>
        <begin position="1"/>
        <end position="78"/>
    </location>
</feature>
<dbReference type="GO" id="GO:0005952">
    <property type="term" value="C:cAMP-dependent protein kinase complex"/>
    <property type="evidence" value="ECO:0007669"/>
    <property type="project" value="TreeGrafter"/>
</dbReference>
<keyword evidence="7" id="KW-0418">Kinase</keyword>
<dbReference type="OMA" id="CKLWAIN"/>
<keyword evidence="15" id="KW-1185">Reference proteome</keyword>
<reference evidence="14" key="1">
    <citation type="submission" date="2021-02" db="EMBL/GenBank/DDBJ databases">
        <authorList>
            <person name="Dougan E. K."/>
            <person name="Rhodes N."/>
            <person name="Thang M."/>
            <person name="Chan C."/>
        </authorList>
    </citation>
    <scope>NUCLEOTIDE SEQUENCE</scope>
</reference>
<comment type="caution">
    <text evidence="14">The sequence shown here is derived from an EMBL/GenBank/DDBJ whole genome shotgun (WGS) entry which is preliminary data.</text>
</comment>
<dbReference type="Gene3D" id="3.30.200.20">
    <property type="entry name" value="Phosphorylase Kinase, domain 1"/>
    <property type="match status" value="1"/>
</dbReference>
<dbReference type="CDD" id="cd00038">
    <property type="entry name" value="CAP_ED"/>
    <property type="match status" value="1"/>
</dbReference>
<dbReference type="GO" id="GO:0046872">
    <property type="term" value="F:metal ion binding"/>
    <property type="evidence" value="ECO:0007669"/>
    <property type="project" value="UniProtKB-KW"/>
</dbReference>
<dbReference type="PROSITE" id="PS50042">
    <property type="entry name" value="CNMP_BINDING_3"/>
    <property type="match status" value="1"/>
</dbReference>
<dbReference type="EMBL" id="CAJNNV010009233">
    <property type="protein sequence ID" value="CAE8597134.1"/>
    <property type="molecule type" value="Genomic_DNA"/>
</dbReference>
<dbReference type="OrthoDB" id="2156623at2759"/>
<keyword evidence="2" id="KW-0963">Cytoplasm</keyword>
<evidence type="ECO:0000256" key="7">
    <source>
        <dbReference type="ARBA" id="ARBA00022777"/>
    </source>
</evidence>
<keyword evidence="3" id="KW-0723">Serine/threonine-protein kinase</keyword>
<keyword evidence="5" id="KW-0479">Metal-binding</keyword>
<dbReference type="InterPro" id="IPR000719">
    <property type="entry name" value="Prot_kinase_dom"/>
</dbReference>
<feature type="non-terminal residue" evidence="14">
    <location>
        <position position="1"/>
    </location>
</feature>
<dbReference type="AlphaFoldDB" id="A0A813EE01"/>
<dbReference type="Gene3D" id="2.60.120.10">
    <property type="entry name" value="Jelly Rolls"/>
    <property type="match status" value="1"/>
</dbReference>
<dbReference type="Proteomes" id="UP000654075">
    <property type="component" value="Unassembled WGS sequence"/>
</dbReference>
<evidence type="ECO:0000313" key="14">
    <source>
        <dbReference type="EMBL" id="CAE8597134.1"/>
    </source>
</evidence>
<evidence type="ECO:0000256" key="4">
    <source>
        <dbReference type="ARBA" id="ARBA00022679"/>
    </source>
</evidence>
<dbReference type="Pfam" id="PF00069">
    <property type="entry name" value="Pkinase"/>
    <property type="match status" value="1"/>
</dbReference>
<evidence type="ECO:0000256" key="10">
    <source>
        <dbReference type="ARBA" id="ARBA00024113"/>
    </source>
</evidence>
<gene>
    <name evidence="14" type="ORF">PGLA1383_LOCUS15585</name>
</gene>
<evidence type="ECO:0000256" key="3">
    <source>
        <dbReference type="ARBA" id="ARBA00022527"/>
    </source>
</evidence>
<keyword evidence="6 11" id="KW-0547">Nucleotide-binding</keyword>
<dbReference type="Pfam" id="PF00027">
    <property type="entry name" value="cNMP_binding"/>
    <property type="match status" value="1"/>
</dbReference>
<evidence type="ECO:0000256" key="11">
    <source>
        <dbReference type="PROSITE-ProRule" id="PRU10141"/>
    </source>
</evidence>
<organism evidence="14 15">
    <name type="scientific">Polarella glacialis</name>
    <name type="common">Dinoflagellate</name>
    <dbReference type="NCBI Taxonomy" id="89957"/>
    <lineage>
        <taxon>Eukaryota</taxon>
        <taxon>Sar</taxon>
        <taxon>Alveolata</taxon>
        <taxon>Dinophyceae</taxon>
        <taxon>Suessiales</taxon>
        <taxon>Suessiaceae</taxon>
        <taxon>Polarella</taxon>
    </lineage>
</organism>
<evidence type="ECO:0000256" key="1">
    <source>
        <dbReference type="ARBA" id="ARBA00001946"/>
    </source>
</evidence>
<dbReference type="InterPro" id="IPR018488">
    <property type="entry name" value="cNMP-bd_CS"/>
</dbReference>
<dbReference type="SUPFAM" id="SSF56112">
    <property type="entry name" value="Protein kinase-like (PK-like)"/>
    <property type="match status" value="1"/>
</dbReference>
<evidence type="ECO:0000256" key="9">
    <source>
        <dbReference type="ARBA" id="ARBA00022842"/>
    </source>
</evidence>
<accession>A0A813EE01</accession>
<comment type="cofactor">
    <cofactor evidence="1">
        <name>Mg(2+)</name>
        <dbReference type="ChEBI" id="CHEBI:18420"/>
    </cofactor>
</comment>
<evidence type="ECO:0000256" key="6">
    <source>
        <dbReference type="ARBA" id="ARBA00022741"/>
    </source>
</evidence>
<dbReference type="PANTHER" id="PTHR24353">
    <property type="entry name" value="CYCLIC NUCLEOTIDE-DEPENDENT PROTEIN KINASE"/>
    <property type="match status" value="1"/>
</dbReference>
<dbReference type="SUPFAM" id="SSF51206">
    <property type="entry name" value="cAMP-binding domain-like"/>
    <property type="match status" value="1"/>
</dbReference>
<keyword evidence="9" id="KW-0460">Magnesium</keyword>
<evidence type="ECO:0000256" key="2">
    <source>
        <dbReference type="ARBA" id="ARBA00022490"/>
    </source>
</evidence>
<keyword evidence="8 11" id="KW-0067">ATP-binding</keyword>
<name>A0A813EE01_POLGL</name>
<dbReference type="InterPro" id="IPR014710">
    <property type="entry name" value="RmlC-like_jellyroll"/>
</dbReference>
<dbReference type="GO" id="GO:0005524">
    <property type="term" value="F:ATP binding"/>
    <property type="evidence" value="ECO:0007669"/>
    <property type="project" value="UniProtKB-UniRule"/>
</dbReference>
<sequence>QGEEGDTFYILYDGQVAVEVNGKEVSRLVGDPAKSMANWFGERALLQEEPRAATIRCLSKKVVALALDRELFLAVVQPEKKDATVPRGDMVEYRQDKLDRLGLLGCGGFGIVTLVKCKVTGNVFALKALSKGHVMQQKLELGIMSEKTIMRMTHSPFLVRLAATFNGPQHLYFLLEPVMGGDLLTVYQRNPFHGSEPHARFY</sequence>
<dbReference type="PROSITE" id="PS00889">
    <property type="entry name" value="CNMP_BINDING_2"/>
    <property type="match status" value="1"/>
</dbReference>
<dbReference type="GO" id="GO:0004691">
    <property type="term" value="F:cAMP-dependent protein kinase activity"/>
    <property type="evidence" value="ECO:0007669"/>
    <property type="project" value="TreeGrafter"/>
</dbReference>
<dbReference type="InterPro" id="IPR017441">
    <property type="entry name" value="Protein_kinase_ATP_BS"/>
</dbReference>
<evidence type="ECO:0000256" key="5">
    <source>
        <dbReference type="ARBA" id="ARBA00022723"/>
    </source>
</evidence>